<gene>
    <name evidence="2" type="ORF">ENV62_09460</name>
</gene>
<evidence type="ECO:0000256" key="1">
    <source>
        <dbReference type="SAM" id="SignalP"/>
    </source>
</evidence>
<keyword evidence="1" id="KW-0732">Signal</keyword>
<feature type="chain" id="PRO_5027813015" description="Thiol:disulfide interchange protein DsbD N-terminal domain-containing protein" evidence="1">
    <location>
        <begin position="31"/>
        <end position="162"/>
    </location>
</feature>
<proteinExistence type="predicted"/>
<evidence type="ECO:0008006" key="3">
    <source>
        <dbReference type="Google" id="ProtNLM"/>
    </source>
</evidence>
<reference evidence="2" key="1">
    <citation type="journal article" date="2020" name="mSystems">
        <title>Genome- and Community-Level Interaction Insights into Carbon Utilization and Element Cycling Functions of Hydrothermarchaeota in Hydrothermal Sediment.</title>
        <authorList>
            <person name="Zhou Z."/>
            <person name="Liu Y."/>
            <person name="Xu W."/>
            <person name="Pan J."/>
            <person name="Luo Z.H."/>
            <person name="Li M."/>
        </authorList>
    </citation>
    <scope>NUCLEOTIDE SEQUENCE [LARGE SCALE GENOMIC DNA]</scope>
    <source>
        <strain evidence="2">SpSt-776</strain>
    </source>
</reference>
<protein>
    <recommendedName>
        <fullName evidence="3">Thiol:disulfide interchange protein DsbD N-terminal domain-containing protein</fullName>
    </recommendedName>
</protein>
<evidence type="ECO:0000313" key="2">
    <source>
        <dbReference type="EMBL" id="HGB15444.1"/>
    </source>
</evidence>
<dbReference type="AlphaFoldDB" id="A0A7C3SJZ4"/>
<name>A0A7C3SJZ4_9BACT</name>
<sequence length="162" mass="17469">MMRSVKKIFRVSTLALIMGAALLTGRLLPAADGGFPGETVRGEKQSLAPGDGLLVIALELPAGYDLLPDSPILVKVASQEKKVISLGEQSAVTFEKPPFPLRVPLKAKVGTTRLLVDLVLYYCKKEMGGLCLIKQARLIMPVTVDPASKNKELQVSYRLPAL</sequence>
<comment type="caution">
    <text evidence="2">The sequence shown here is derived from an EMBL/GenBank/DDBJ whole genome shotgun (WGS) entry which is preliminary data.</text>
</comment>
<accession>A0A7C3SJZ4</accession>
<organism evidence="2">
    <name type="scientific">Desulfobacca acetoxidans</name>
    <dbReference type="NCBI Taxonomy" id="60893"/>
    <lineage>
        <taxon>Bacteria</taxon>
        <taxon>Pseudomonadati</taxon>
        <taxon>Thermodesulfobacteriota</taxon>
        <taxon>Desulfobaccia</taxon>
        <taxon>Desulfobaccales</taxon>
        <taxon>Desulfobaccaceae</taxon>
        <taxon>Desulfobacca</taxon>
    </lineage>
</organism>
<feature type="signal peptide" evidence="1">
    <location>
        <begin position="1"/>
        <end position="30"/>
    </location>
</feature>
<dbReference type="EMBL" id="DTHB01000053">
    <property type="protein sequence ID" value="HGB15444.1"/>
    <property type="molecule type" value="Genomic_DNA"/>
</dbReference>